<dbReference type="GeneTree" id="ENSGT00940000154756"/>
<dbReference type="OMA" id="FTRELEC"/>
<evidence type="ECO:0000313" key="7">
    <source>
        <dbReference type="Proteomes" id="UP000594220"/>
    </source>
</evidence>
<reference evidence="6" key="2">
    <citation type="submission" date="2025-09" db="UniProtKB">
        <authorList>
            <consortium name="Ensembl"/>
        </authorList>
    </citation>
    <scope>IDENTIFICATION</scope>
</reference>
<dbReference type="PANTHER" id="PTHR35971:SF5">
    <property type="entry name" value="OBSCURIN LIKE CYTOSKELETAL ADAPTOR 1"/>
    <property type="match status" value="1"/>
</dbReference>
<dbReference type="PANTHER" id="PTHR35971">
    <property type="entry name" value="SI:DKEY-31G6.6"/>
    <property type="match status" value="1"/>
</dbReference>
<dbReference type="InterPro" id="IPR007110">
    <property type="entry name" value="Ig-like_dom"/>
</dbReference>
<keyword evidence="4" id="KW-1015">Disulfide bond</keyword>
<dbReference type="Ensembl" id="ENSCPRT00005003891.1">
    <property type="protein sequence ID" value="ENSCPRP00005003321.1"/>
    <property type="gene ID" value="ENSCPRG00005002444.1"/>
</dbReference>
<dbReference type="InterPro" id="IPR036179">
    <property type="entry name" value="Ig-like_dom_sf"/>
</dbReference>
<evidence type="ECO:0000256" key="1">
    <source>
        <dbReference type="ARBA" id="ARBA00004496"/>
    </source>
</evidence>
<dbReference type="GO" id="GO:0005737">
    <property type="term" value="C:cytoplasm"/>
    <property type="evidence" value="ECO:0007669"/>
    <property type="project" value="UniProtKB-SubCell"/>
</dbReference>
<organism evidence="6 7">
    <name type="scientific">Crocodylus porosus</name>
    <name type="common">Saltwater crocodile</name>
    <name type="synonym">Estuarine crocodile</name>
    <dbReference type="NCBI Taxonomy" id="8502"/>
    <lineage>
        <taxon>Eukaryota</taxon>
        <taxon>Metazoa</taxon>
        <taxon>Chordata</taxon>
        <taxon>Craniata</taxon>
        <taxon>Vertebrata</taxon>
        <taxon>Euteleostomi</taxon>
        <taxon>Archelosauria</taxon>
        <taxon>Archosauria</taxon>
        <taxon>Crocodylia</taxon>
        <taxon>Longirostres</taxon>
        <taxon>Crocodylidae</taxon>
        <taxon>Crocodylus</taxon>
    </lineage>
</organism>
<name>A0A7M4E2B7_CROPO</name>
<sequence>QGKGRDGRISRFSVLIPFCPYCIHPAALPTLFTKELKNEEATEGKSATLRCELNKATAKVEWKKGHKALRPTDKQEGATAELTIRDLHVEDTGDYTCVCGDQKTSAVLTVHGNQSHHVITALYQRPSHPSEIPLRCIYFVGLFTYEHDSGHYTCICGNQKTTASLTVHGNRDFFWAHLWLHVAALDIVC</sequence>
<keyword evidence="7" id="KW-1185">Reference proteome</keyword>
<reference evidence="6" key="1">
    <citation type="submission" date="2025-08" db="UniProtKB">
        <authorList>
            <consortium name="Ensembl"/>
        </authorList>
    </citation>
    <scope>IDENTIFICATION</scope>
</reference>
<dbReference type="InterPro" id="IPR003599">
    <property type="entry name" value="Ig_sub"/>
</dbReference>
<dbReference type="InterPro" id="IPR052385">
    <property type="entry name" value="Obscurin/Obscurin-like_Reg"/>
</dbReference>
<comment type="subcellular location">
    <subcellularLocation>
        <location evidence="1">Cytoplasm</location>
    </subcellularLocation>
</comment>
<evidence type="ECO:0000256" key="4">
    <source>
        <dbReference type="ARBA" id="ARBA00023157"/>
    </source>
</evidence>
<dbReference type="InterPro" id="IPR013098">
    <property type="entry name" value="Ig_I-set"/>
</dbReference>
<accession>A0A7M4E2B7</accession>
<dbReference type="Proteomes" id="UP000594220">
    <property type="component" value="Unplaced"/>
</dbReference>
<dbReference type="SMART" id="SM00409">
    <property type="entry name" value="IG"/>
    <property type="match status" value="1"/>
</dbReference>
<dbReference type="PROSITE" id="PS50835">
    <property type="entry name" value="IG_LIKE"/>
    <property type="match status" value="1"/>
</dbReference>
<dbReference type="SUPFAM" id="SSF48726">
    <property type="entry name" value="Immunoglobulin"/>
    <property type="match status" value="1"/>
</dbReference>
<dbReference type="Gene3D" id="2.60.40.10">
    <property type="entry name" value="Immunoglobulins"/>
    <property type="match status" value="1"/>
</dbReference>
<protein>
    <recommendedName>
        <fullName evidence="5">Ig-like domain-containing protein</fullName>
    </recommendedName>
</protein>
<dbReference type="FunFam" id="2.60.40.10:FF:000228">
    <property type="entry name" value="obscurin isoform X4"/>
    <property type="match status" value="1"/>
</dbReference>
<keyword evidence="3" id="KW-0597">Phosphoprotein</keyword>
<proteinExistence type="predicted"/>
<evidence type="ECO:0000256" key="3">
    <source>
        <dbReference type="ARBA" id="ARBA00022553"/>
    </source>
</evidence>
<evidence type="ECO:0000259" key="5">
    <source>
        <dbReference type="PROSITE" id="PS50835"/>
    </source>
</evidence>
<dbReference type="Pfam" id="PF07679">
    <property type="entry name" value="I-set"/>
    <property type="match status" value="1"/>
</dbReference>
<evidence type="ECO:0000256" key="2">
    <source>
        <dbReference type="ARBA" id="ARBA00022490"/>
    </source>
</evidence>
<dbReference type="InterPro" id="IPR013783">
    <property type="entry name" value="Ig-like_fold"/>
</dbReference>
<keyword evidence="2" id="KW-0963">Cytoplasm</keyword>
<dbReference type="AlphaFoldDB" id="A0A7M4E2B7"/>
<dbReference type="InterPro" id="IPR003598">
    <property type="entry name" value="Ig_sub2"/>
</dbReference>
<feature type="domain" description="Ig-like" evidence="5">
    <location>
        <begin position="29"/>
        <end position="109"/>
    </location>
</feature>
<evidence type="ECO:0000313" key="6">
    <source>
        <dbReference type="Ensembl" id="ENSCPRP00005003321.1"/>
    </source>
</evidence>
<dbReference type="SMART" id="SM00408">
    <property type="entry name" value="IGc2"/>
    <property type="match status" value="1"/>
</dbReference>